<protein>
    <recommendedName>
        <fullName evidence="5">Helicase C-terminal domain-containing protein</fullName>
    </recommendedName>
</protein>
<dbReference type="OrthoDB" id="2320933at2759"/>
<dbReference type="GO" id="GO:0004386">
    <property type="term" value="F:helicase activity"/>
    <property type="evidence" value="ECO:0007669"/>
    <property type="project" value="UniProtKB-KW"/>
</dbReference>
<dbReference type="PANTHER" id="PTHR47961">
    <property type="entry name" value="DNA POLYMERASE THETA, PUTATIVE (AFU_ORTHOLOGUE AFUA_1G05260)-RELATED"/>
    <property type="match status" value="1"/>
</dbReference>
<dbReference type="Pfam" id="PF00271">
    <property type="entry name" value="Helicase_C"/>
    <property type="match status" value="1"/>
</dbReference>
<dbReference type="PROSITE" id="PS51194">
    <property type="entry name" value="HELICASE_CTER"/>
    <property type="match status" value="1"/>
</dbReference>
<keyword evidence="2" id="KW-0378">Hydrolase</keyword>
<comment type="caution">
    <text evidence="6">The sequence shown here is derived from an EMBL/GenBank/DDBJ whole genome shotgun (WGS) entry which is preliminary data.</text>
</comment>
<dbReference type="SUPFAM" id="SSF52540">
    <property type="entry name" value="P-loop containing nucleoside triphosphate hydrolases"/>
    <property type="match status" value="1"/>
</dbReference>
<name>A0A448XM82_9PLAT</name>
<keyword evidence="7" id="KW-1185">Reference proteome</keyword>
<keyword evidence="1" id="KW-0547">Nucleotide-binding</keyword>
<dbReference type="PANTHER" id="PTHR47961:SF6">
    <property type="entry name" value="DNA-DIRECTED DNA POLYMERASE"/>
    <property type="match status" value="1"/>
</dbReference>
<reference evidence="6" key="1">
    <citation type="submission" date="2018-11" db="EMBL/GenBank/DDBJ databases">
        <authorList>
            <consortium name="Pathogen Informatics"/>
        </authorList>
    </citation>
    <scope>NUCLEOTIDE SEQUENCE</scope>
</reference>
<feature type="domain" description="Helicase C-terminal" evidence="5">
    <location>
        <begin position="1"/>
        <end position="91"/>
    </location>
</feature>
<evidence type="ECO:0000313" key="7">
    <source>
        <dbReference type="Proteomes" id="UP000784294"/>
    </source>
</evidence>
<sequence length="91" mass="10102">MRPCLTIEEREVVELAFRQGLIHILVATSTLSSGVNLPARRVIVRTPVFHAGHMIEYLTYKQMAGRAGRKGVDVRGEQVISLLFIQNAAIS</sequence>
<evidence type="ECO:0000256" key="2">
    <source>
        <dbReference type="ARBA" id="ARBA00022801"/>
    </source>
</evidence>
<dbReference type="Gene3D" id="3.40.50.300">
    <property type="entry name" value="P-loop containing nucleotide triphosphate hydrolases"/>
    <property type="match status" value="1"/>
</dbReference>
<dbReference type="InterPro" id="IPR001650">
    <property type="entry name" value="Helicase_C-like"/>
</dbReference>
<dbReference type="AlphaFoldDB" id="A0A448XM82"/>
<dbReference type="Proteomes" id="UP000784294">
    <property type="component" value="Unassembled WGS sequence"/>
</dbReference>
<dbReference type="InterPro" id="IPR027417">
    <property type="entry name" value="P-loop_NTPase"/>
</dbReference>
<evidence type="ECO:0000256" key="1">
    <source>
        <dbReference type="ARBA" id="ARBA00022741"/>
    </source>
</evidence>
<dbReference type="EMBL" id="CAAALY010263623">
    <property type="protein sequence ID" value="VEL40086.1"/>
    <property type="molecule type" value="Genomic_DNA"/>
</dbReference>
<dbReference type="GO" id="GO:0016787">
    <property type="term" value="F:hydrolase activity"/>
    <property type="evidence" value="ECO:0007669"/>
    <property type="project" value="UniProtKB-KW"/>
</dbReference>
<evidence type="ECO:0000259" key="5">
    <source>
        <dbReference type="PROSITE" id="PS51194"/>
    </source>
</evidence>
<dbReference type="GO" id="GO:0005524">
    <property type="term" value="F:ATP binding"/>
    <property type="evidence" value="ECO:0007669"/>
    <property type="project" value="UniProtKB-KW"/>
</dbReference>
<evidence type="ECO:0000256" key="3">
    <source>
        <dbReference type="ARBA" id="ARBA00022806"/>
    </source>
</evidence>
<accession>A0A448XM82</accession>
<dbReference type="InterPro" id="IPR050474">
    <property type="entry name" value="Hel308_SKI2-like"/>
</dbReference>
<gene>
    <name evidence="6" type="ORF">PXEA_LOCUS33526</name>
</gene>
<organism evidence="6 7">
    <name type="scientific">Protopolystoma xenopodis</name>
    <dbReference type="NCBI Taxonomy" id="117903"/>
    <lineage>
        <taxon>Eukaryota</taxon>
        <taxon>Metazoa</taxon>
        <taxon>Spiralia</taxon>
        <taxon>Lophotrochozoa</taxon>
        <taxon>Platyhelminthes</taxon>
        <taxon>Monogenea</taxon>
        <taxon>Polyopisthocotylea</taxon>
        <taxon>Polystomatidea</taxon>
        <taxon>Polystomatidae</taxon>
        <taxon>Protopolystoma</taxon>
    </lineage>
</organism>
<evidence type="ECO:0000313" key="6">
    <source>
        <dbReference type="EMBL" id="VEL40086.1"/>
    </source>
</evidence>
<dbReference type="SMART" id="SM00490">
    <property type="entry name" value="HELICc"/>
    <property type="match status" value="1"/>
</dbReference>
<keyword evidence="3" id="KW-0347">Helicase</keyword>
<proteinExistence type="predicted"/>
<keyword evidence="4" id="KW-0067">ATP-binding</keyword>
<evidence type="ECO:0000256" key="4">
    <source>
        <dbReference type="ARBA" id="ARBA00022840"/>
    </source>
</evidence>